<dbReference type="RefSeq" id="WP_010064206.1">
    <property type="nucleotide sequence ID" value="NZ_CP013738.1"/>
</dbReference>
<feature type="transmembrane region" description="Helical" evidence="1">
    <location>
        <begin position="72"/>
        <end position="90"/>
    </location>
</feature>
<sequence>MPSRYGRVDVALVVVVSALLVSLAVALAHRTPSAWFLVAVLLLLTAVLTVAKAAPDGRISQVFRIRSKRDERLMLAIIPIDAVLTCLLLVRGERGLALVMAGATAVAAVRLWVARRGRGARDVRPVP</sequence>
<protein>
    <submittedName>
        <fullName evidence="2">Uncharacterized protein</fullName>
    </submittedName>
</protein>
<organism evidence="2 3">
    <name type="scientific">Streptomyces globisporus C-1027</name>
    <dbReference type="NCBI Taxonomy" id="1172567"/>
    <lineage>
        <taxon>Bacteria</taxon>
        <taxon>Bacillati</taxon>
        <taxon>Actinomycetota</taxon>
        <taxon>Actinomycetes</taxon>
        <taxon>Kitasatosporales</taxon>
        <taxon>Streptomycetaceae</taxon>
        <taxon>Streptomyces</taxon>
    </lineage>
</organism>
<name>A0A0U3KBQ4_STRGL</name>
<keyword evidence="1" id="KW-0472">Membrane</keyword>
<dbReference type="Proteomes" id="UP000064183">
    <property type="component" value="Chromosome"/>
</dbReference>
<keyword evidence="1" id="KW-1133">Transmembrane helix</keyword>
<dbReference type="KEGG" id="sgb:WQO_10310"/>
<evidence type="ECO:0000256" key="1">
    <source>
        <dbReference type="SAM" id="Phobius"/>
    </source>
</evidence>
<dbReference type="EMBL" id="CP013738">
    <property type="protein sequence ID" value="ALU93710.1"/>
    <property type="molecule type" value="Genomic_DNA"/>
</dbReference>
<feature type="transmembrane region" description="Helical" evidence="1">
    <location>
        <begin position="96"/>
        <end position="114"/>
    </location>
</feature>
<keyword evidence="1" id="KW-0812">Transmembrane</keyword>
<gene>
    <name evidence="2" type="ORF">WQO_10310</name>
</gene>
<reference evidence="2 3" key="1">
    <citation type="journal article" date="2012" name="J. Bacteriol.">
        <title>Draft genome sequence of Streptomyces globisporus C-1027, which produces an antitumor antibiotic consisting of a nine-membered enediyne with a chromoprotein.</title>
        <authorList>
            <person name="Wang L."/>
            <person name="Wang S."/>
            <person name="He Q."/>
            <person name="Yu T."/>
            <person name="Li Q."/>
            <person name="Hong B."/>
        </authorList>
    </citation>
    <scope>NUCLEOTIDE SEQUENCE [LARGE SCALE GENOMIC DNA]</scope>
    <source>
        <strain evidence="2 3">C-1027</strain>
    </source>
</reference>
<evidence type="ECO:0000313" key="3">
    <source>
        <dbReference type="Proteomes" id="UP000064183"/>
    </source>
</evidence>
<dbReference type="AlphaFoldDB" id="A0A0U3KBQ4"/>
<dbReference type="GeneID" id="27782723"/>
<proteinExistence type="predicted"/>
<evidence type="ECO:0000313" key="2">
    <source>
        <dbReference type="EMBL" id="ALU93710.1"/>
    </source>
</evidence>
<accession>A0A0U3KBQ4</accession>
<feature type="transmembrane region" description="Helical" evidence="1">
    <location>
        <begin position="34"/>
        <end position="51"/>
    </location>
</feature>